<dbReference type="PROSITE" id="PS51186">
    <property type="entry name" value="GNAT"/>
    <property type="match status" value="1"/>
</dbReference>
<accession>A0A160T7C9</accession>
<protein>
    <submittedName>
        <fullName evidence="8">FemAB family protein</fullName>
    </submittedName>
</protein>
<evidence type="ECO:0000256" key="4">
    <source>
        <dbReference type="ARBA" id="ARBA00022984"/>
    </source>
</evidence>
<dbReference type="InterPro" id="IPR050644">
    <property type="entry name" value="PG_Glycine_Bridge_Synth"/>
</dbReference>
<dbReference type="Gene3D" id="3.40.630.30">
    <property type="match status" value="2"/>
</dbReference>
<dbReference type="InterPro" id="IPR003447">
    <property type="entry name" value="FEMABX"/>
</dbReference>
<evidence type="ECO:0000256" key="3">
    <source>
        <dbReference type="ARBA" id="ARBA00022960"/>
    </source>
</evidence>
<keyword evidence="9" id="KW-1185">Reference proteome</keyword>
<evidence type="ECO:0000313" key="8">
    <source>
        <dbReference type="EMBL" id="CUS04985.2"/>
    </source>
</evidence>
<gene>
    <name evidence="8" type="ORF">CFX0092_A3107</name>
</gene>
<proteinExistence type="inferred from homology"/>
<dbReference type="SUPFAM" id="SSF55729">
    <property type="entry name" value="Acyl-CoA N-acyltransferases (Nat)"/>
    <property type="match status" value="2"/>
</dbReference>
<dbReference type="Proteomes" id="UP000215027">
    <property type="component" value="Chromosome I"/>
</dbReference>
<dbReference type="PANTHER" id="PTHR36174">
    <property type="entry name" value="LIPID II:GLYCINE GLYCYLTRANSFERASE"/>
    <property type="match status" value="1"/>
</dbReference>
<evidence type="ECO:0000256" key="6">
    <source>
        <dbReference type="ARBA" id="ARBA00023316"/>
    </source>
</evidence>
<evidence type="ECO:0000256" key="1">
    <source>
        <dbReference type="ARBA" id="ARBA00009943"/>
    </source>
</evidence>
<comment type="similarity">
    <text evidence="1">Belongs to the FemABX family.</text>
</comment>
<sequence>MNRIRFTGRGRSRCLVFDMAITTGEPTYRASTLKRERSPAAWAAALARLPQAHALQSWAWGEFKSRWGWEALPLTLTVAEGSWEPLAAAMVLKRRLPRLPFCVLYVPKGPAFDYHDAALRRLVLEKLEHLARRERAIFIKIDPEVVHSWGLEDERVSPLGAAVRRELSARGWRPSAEQIQFRNTVELPLEGTEEQLLAAMKPKTRYNIRLAERKGVVVRPGGPADFPTIVAMYHETAARDGFTARPAAYYLDGWNGLYEAGLAQPFVAEVDGRPVAAIIIVRFGERAIYMYGASRNEARERMPNHLLQWEAIRWALAQGCRVYDFWGAPDEFNEADRLWGVWRFKAGFNGEVVRFIGAWDYPTRPLLYRLYTQAIPRYLNFLRGRRGRSDETALPG</sequence>
<dbReference type="InterPro" id="IPR000182">
    <property type="entry name" value="GNAT_dom"/>
</dbReference>
<dbReference type="PANTHER" id="PTHR36174:SF1">
    <property type="entry name" value="LIPID II:GLYCINE GLYCYLTRANSFERASE"/>
    <property type="match status" value="1"/>
</dbReference>
<dbReference type="EMBL" id="LN890655">
    <property type="protein sequence ID" value="CUS04985.2"/>
    <property type="molecule type" value="Genomic_DNA"/>
</dbReference>
<dbReference type="AlphaFoldDB" id="A0A160T7C9"/>
<evidence type="ECO:0000256" key="5">
    <source>
        <dbReference type="ARBA" id="ARBA00023315"/>
    </source>
</evidence>
<dbReference type="GO" id="GO:0016755">
    <property type="term" value="F:aminoacyltransferase activity"/>
    <property type="evidence" value="ECO:0007669"/>
    <property type="project" value="InterPro"/>
</dbReference>
<keyword evidence="5" id="KW-0012">Acyltransferase</keyword>
<dbReference type="GO" id="GO:0008360">
    <property type="term" value="P:regulation of cell shape"/>
    <property type="evidence" value="ECO:0007669"/>
    <property type="project" value="UniProtKB-KW"/>
</dbReference>
<keyword evidence="6" id="KW-0961">Cell wall biogenesis/degradation</keyword>
<dbReference type="Pfam" id="PF02388">
    <property type="entry name" value="FemAB"/>
    <property type="match status" value="2"/>
</dbReference>
<dbReference type="GO" id="GO:0009252">
    <property type="term" value="P:peptidoglycan biosynthetic process"/>
    <property type="evidence" value="ECO:0007669"/>
    <property type="project" value="UniProtKB-KW"/>
</dbReference>
<keyword evidence="2" id="KW-0808">Transferase</keyword>
<feature type="domain" description="N-acetyltransferase" evidence="7">
    <location>
        <begin position="216"/>
        <end position="368"/>
    </location>
</feature>
<evidence type="ECO:0000313" key="9">
    <source>
        <dbReference type="Proteomes" id="UP000215027"/>
    </source>
</evidence>
<dbReference type="KEGG" id="pbf:CFX0092_A3107"/>
<organism evidence="8 9">
    <name type="scientific">Candidatus Promineifilum breve</name>
    <dbReference type="NCBI Taxonomy" id="1806508"/>
    <lineage>
        <taxon>Bacteria</taxon>
        <taxon>Bacillati</taxon>
        <taxon>Chloroflexota</taxon>
        <taxon>Ardenticatenia</taxon>
        <taxon>Candidatus Promineifilales</taxon>
        <taxon>Candidatus Promineifilaceae</taxon>
        <taxon>Candidatus Promineifilum</taxon>
    </lineage>
</organism>
<dbReference type="InterPro" id="IPR016181">
    <property type="entry name" value="Acyl_CoA_acyltransferase"/>
</dbReference>
<name>A0A160T7C9_9CHLR</name>
<evidence type="ECO:0000259" key="7">
    <source>
        <dbReference type="PROSITE" id="PS51186"/>
    </source>
</evidence>
<evidence type="ECO:0000256" key="2">
    <source>
        <dbReference type="ARBA" id="ARBA00022679"/>
    </source>
</evidence>
<reference evidence="8" key="1">
    <citation type="submission" date="2016-01" db="EMBL/GenBank/DDBJ databases">
        <authorList>
            <person name="Mcilroy J.S."/>
            <person name="Karst M S."/>
            <person name="Albertsen M."/>
        </authorList>
    </citation>
    <scope>NUCLEOTIDE SEQUENCE</scope>
    <source>
        <strain evidence="8">Cfx-K</strain>
    </source>
</reference>
<keyword evidence="3" id="KW-0133">Cell shape</keyword>
<dbReference type="GO" id="GO:0016747">
    <property type="term" value="F:acyltransferase activity, transferring groups other than amino-acyl groups"/>
    <property type="evidence" value="ECO:0007669"/>
    <property type="project" value="InterPro"/>
</dbReference>
<keyword evidence="4" id="KW-0573">Peptidoglycan synthesis</keyword>
<dbReference type="GO" id="GO:0071555">
    <property type="term" value="P:cell wall organization"/>
    <property type="evidence" value="ECO:0007669"/>
    <property type="project" value="UniProtKB-KW"/>
</dbReference>
<dbReference type="PROSITE" id="PS51191">
    <property type="entry name" value="FEMABX"/>
    <property type="match status" value="1"/>
</dbReference>